<name>A0ACC1LCQ9_9FUNG</name>
<sequence>MDCVQRFFPTGDEYVSEDALKNLRNYKYRAVDKSFLTKYLYRHYWEWAVTLFPRWMAPNLITLTGLSFEVVAVVLVLVFIPDLEGPGPRWLYFWSGISMWLYSTFDNVDGKQARRTGTSSPLGELFDHGCDALNCTIAGIVEASAFGCGTSWQTITVVFMTTMTFFFSTWEEYHTGVLYLGYFNGPTEVLTIAVLACFASGIWGPQIWHVSAAKGLPLLGALFPESWELIDALLAITVAAMLFGHCLVCCWNVYEACKEQNRSFVATLPQLTQYLVFAASCYVWLSNSTTILVDYHLVLFLVTAGTAFGRIVVRPAVGGYLSTDNPFNDSALGKKFVWKKKVEQDKAKWASRGERAEAERQRREEAELELESLRKRREVREVERAAREQDMARQRREQEQEKLGDWERREEEFHLQQAKRRAEIRIKNNRPKTVDILAMNLRLANENLTDDEMAEIGMLRVDVEEPHRLVEPLDAAEAEELLHDVEMYLSLEANARNVEFWENMVVVATAHLESVRGSGGGGGVRSDVQDVLRNKSLEELVQLEADVQAKLGGQQGAVDVDYWEQVRSELVVAKAKATLAEMHAGLLERRLERQRQAQAGGRAAPGSVEQRKRQRLEELQQRILAGQPGADAAAAPDAGGSGRDVSQAMYEQELRREHDPSEAAFSVEVAGPTRTYAWQDKHRPRKPRYLNRVHTGYEWNRYNQTHYDKDNPPPKVVQGYKFNIFYPDLVDRSQAPTYRIERDPTSDDTDVLRFSAGAPYEDIAFRIVRREWELNRRRGFRNTFDRGVLQLHFRFKRHFYRR</sequence>
<comment type="caution">
    <text evidence="1">The sequence shown here is derived from an EMBL/GenBank/DDBJ whole genome shotgun (WGS) entry which is preliminary data.</text>
</comment>
<keyword evidence="2" id="KW-1185">Reference proteome</keyword>
<accession>A0ACC1LCQ9</accession>
<proteinExistence type="predicted"/>
<evidence type="ECO:0000313" key="2">
    <source>
        <dbReference type="Proteomes" id="UP001140087"/>
    </source>
</evidence>
<reference evidence="1" key="1">
    <citation type="submission" date="2022-07" db="EMBL/GenBank/DDBJ databases">
        <title>Phylogenomic reconstructions and comparative analyses of Kickxellomycotina fungi.</title>
        <authorList>
            <person name="Reynolds N.K."/>
            <person name="Stajich J.E."/>
            <person name="Barry K."/>
            <person name="Grigoriev I.V."/>
            <person name="Crous P."/>
            <person name="Smith M.E."/>
        </authorList>
    </citation>
    <scope>NUCLEOTIDE SEQUENCE</scope>
    <source>
        <strain evidence="1">BCRC 34780</strain>
    </source>
</reference>
<protein>
    <submittedName>
        <fullName evidence="1">Uncharacterized protein</fullName>
    </submittedName>
</protein>
<gene>
    <name evidence="1" type="ORF">H4R21_001104</name>
</gene>
<evidence type="ECO:0000313" key="1">
    <source>
        <dbReference type="EMBL" id="KAJ2805842.1"/>
    </source>
</evidence>
<dbReference type="EMBL" id="JANBUN010000206">
    <property type="protein sequence ID" value="KAJ2805842.1"/>
    <property type="molecule type" value="Genomic_DNA"/>
</dbReference>
<dbReference type="Proteomes" id="UP001140087">
    <property type="component" value="Unassembled WGS sequence"/>
</dbReference>
<organism evidence="1 2">
    <name type="scientific">Coemansia helicoidea</name>
    <dbReference type="NCBI Taxonomy" id="1286919"/>
    <lineage>
        <taxon>Eukaryota</taxon>
        <taxon>Fungi</taxon>
        <taxon>Fungi incertae sedis</taxon>
        <taxon>Zoopagomycota</taxon>
        <taxon>Kickxellomycotina</taxon>
        <taxon>Kickxellomycetes</taxon>
        <taxon>Kickxellales</taxon>
        <taxon>Kickxellaceae</taxon>
        <taxon>Coemansia</taxon>
    </lineage>
</organism>